<reference evidence="1" key="1">
    <citation type="submission" date="2020-05" db="EMBL/GenBank/DDBJ databases">
        <title>Large-scale comparative analyses of tick genomes elucidate their genetic diversity and vector capacities.</title>
        <authorList>
            <person name="Jia N."/>
            <person name="Wang J."/>
            <person name="Shi W."/>
            <person name="Du L."/>
            <person name="Sun Y."/>
            <person name="Zhan W."/>
            <person name="Jiang J."/>
            <person name="Wang Q."/>
            <person name="Zhang B."/>
            <person name="Ji P."/>
            <person name="Sakyi L.B."/>
            <person name="Cui X."/>
            <person name="Yuan T."/>
            <person name="Jiang B."/>
            <person name="Yang W."/>
            <person name="Lam T.T.-Y."/>
            <person name="Chang Q."/>
            <person name="Ding S."/>
            <person name="Wang X."/>
            <person name="Zhu J."/>
            <person name="Ruan X."/>
            <person name="Zhao L."/>
            <person name="Wei J."/>
            <person name="Que T."/>
            <person name="Du C."/>
            <person name="Cheng J."/>
            <person name="Dai P."/>
            <person name="Han X."/>
            <person name="Huang E."/>
            <person name="Gao Y."/>
            <person name="Liu J."/>
            <person name="Shao H."/>
            <person name="Ye R."/>
            <person name="Li L."/>
            <person name="Wei W."/>
            <person name="Wang X."/>
            <person name="Wang C."/>
            <person name="Yang T."/>
            <person name="Huo Q."/>
            <person name="Li W."/>
            <person name="Guo W."/>
            <person name="Chen H."/>
            <person name="Zhou L."/>
            <person name="Ni X."/>
            <person name="Tian J."/>
            <person name="Zhou Y."/>
            <person name="Sheng Y."/>
            <person name="Liu T."/>
            <person name="Pan Y."/>
            <person name="Xia L."/>
            <person name="Li J."/>
            <person name="Zhao F."/>
            <person name="Cao W."/>
        </authorList>
    </citation>
    <scope>NUCLEOTIDE SEQUENCE</scope>
    <source>
        <strain evidence="1">Dsil-2018</strain>
    </source>
</reference>
<dbReference type="Proteomes" id="UP000821865">
    <property type="component" value="Chromosome 1"/>
</dbReference>
<sequence length="2905" mass="327320">MHRDVPNNDSAGAHIMALLRRCALLSSPRLSSRRVKRRNARAARRICAGDKAWASNLRAVLCCPAAVVCPGTAQRPVTMTVLNENEPRLEPHSVVHRDTSVEWPSVRLTDGPLPLRGRLQLRHGAHWWSVCTRSKKWIAKAAAYVPTDYGLASSQAFRFIRSVKGCDANGKFECAAIRHGRCSPSRAVPSPRLRRGPSSRPSAAPAILPGRSVAARACDRVTTWTDEDVRVVCRHLGFSGGFLQGWLPRHNDSRQLMFASPNCIGNEQSLDQCPGWARKQLGSGICDFQLDIEVACEPRLQEQARQYWRGLHFELAKTEPQVKQISPNVWINLEVSQSILQHVIMKYGGRQQDGNATAAIQVYGTPPVMKNLDVRLSAYHGINVTMPNQPFEIQHSVFSENRGYGIFINTSKGGVSLSGVTVMKNGADGVVYTRHETKIGSKMSFCQSSSVINIRYPAVFVYQLDEKNYKSECKRELKARHSNLVMTIHFKNMQRYDGRTKLEGGTVTVWNGDQKLDEHILARFNIDNTTVPQSVSSEKGGALTVEFQPPKYTYSHLNDIFPQLQFSMEAVLDVGKDYDLNVTDCHISNNNGRGIWLRDGVAGASIVETEIQNNSHVAGIHIDQGVGDLVINRSDISGNQGDGINATYAGGYKHIQQSFIHGNSRRGIALWFNETSHWIPFNFTTHISFSNISSNGDVGVLLGNVCRADAFWNISMNTLGANGGAALVYQSCWMKNSVNGIGEGDVLHITHNRFGGAAEFGGSHKLSIQMTPALNVNASIKHNNFMNHTSGVIWIENKDHGEYLEHHADKVAKIQITENDFKLNSGTFVARIGVVHGSSMQMLSFDHNRLEQNSIQQHFPRLNPRSRVAAVVVVTSNNTVIRRNRFINPTSDYELGSHLDDHSSTIDASLNFWGLDATTPDVAVQIYNRIFDRKDRYNLATVKFLQYLLSAYDLDTEQLISSVFERDKTMQFKSSLEIGGEVMGVVTLEKGHYTVKKDIFVQHGSKLLIKPGTRLHFEQSIGMMVQGELESDGTNEQIVFTGMPVPIVTEEEELEVAPMDVESLRLSAVTEGTVEVTVNGTTGGVCAYGFTIEAAALVCQQLGMVLSPHDWLMEPASQASSGGTRDILLSNVRCSEMDTSFLTCKHEVVGEDFENSCFSEVGIRCVRPSWAGIRLGVHARPSILKNVIIEKAGQLDYATHAFKPALQVDFNNHILEHLTVRENTDSGIGLMWNDIFRDIHNPVVKFSELHNNNHHGIITRSQGVDIADNMIQGNQGGGIWYDPVFTRQEQRDMVRWAEDAVTVISENIRLNPDERRYIRVAGTTPNTRREFQVSCEDKRAIGIMVVDPFREDSTETLLIRRGRDFEDTSAPIWDVRKNLTSFPLRETGFIVTLRYETGSTPRGGATLMMTAVQPLGARQRPCTGFYCKNSGQAQWLEYKLSLNIERNTITSCGYGFGSNHYNRDIGPDEAFYYHRYSNETIHLLKNTIRDSQRYAILVSSPLWDPLTSSLAEIVYNLTGNQISNNQGGISHYSRDLRSSNNLFHWIINKTEFNNNHGGIDLRLPYVWDYNENYTHSVVLINSTLKSNRNFKLRIDGHFARFNASWNTVESNECSSGEGVFTIGGMEKEMLIRENQFLNNVGKYVVEFKLESHSERFSIVAANFYYNFLENNHPDASSGMTSDHYEPSSYAVSIRGVQRINITQNLLVNPAHQYEFLAGVFTSSLNNAVNVAENWWGSLNATDIKSRVFDLDDWNGYAAADFSPYLARAEFNGPLLHYDELNEWGYRMDTSRPLGGRLLKSLTLYQQNSPYIVKSDLTILPNATLTILEGVELQFYPSVGILVLGDLNAVGRPWSPIRMGPFKQLQPSFRYKRALPRRSVRLCIDQACIANRRDGFLEFFNSTTLQWVPVCDQRFTERNAEVVCRELGFGILDVWTDRGYRHELGPTELSIINSWPHPLQCNGHESSFSSCELRLNGYGEHSYACSPYDRKFVYIHCGEELTAPEEDFWGGIRFSVPDHKAPTGIGGGVYASSRYYTPPTSSLRNVHIRKAGILHNEKGPAVQVVLRDVTLEHLNISECASNGIDIIASPGYQYVHAVNITHNRGTGINFVTLNGQTSTADRLNYIPLGPVDIPYNIFGLVDICDNNKAFPVGGKVLLYYKYDNRPVECIKIFTSKSRLSQKVGFRILQLNLFNSTEFTPYPDSISIFDGDVFNSTVKRIGYISVGTESKENMAQMTFYRSQGTTLSVKLHATGASGLNGFIAEVVTIPLQTITARDSKHNITASYFNKNRRGAVAYRSAGEITPILTLHGNRFEDNGDALFGNFSSSEAAVFFDIQNSMEMHILRNLFMHNQGGLRIFVSSTNSVSALKGYVHNNLFTQNKNRESLYVRSGETGMYQYLHVYRNYFARESAAFRDNVVLEKVTFNFSENMIVESEGYRQMSVLGFEKTQSSGQLVYHNWLWDNEASAKELKATVLAESSGQKFSKNYFLNRLNYFEMVTANNTEQENSSFVDAENNWWGFKDTSAVVGRIYDRSDQPELLEVRFQPHLEHNDTVISGNCMGGWEMIEDTCFLYIPGPMTHDEAKRFCQLDASSMPYLKQKLTKLMQYISTWQEGFDWFYERIWVQSLDIPLDQCAVLYRGSVWAHDCNDRLPFLCERAQEIVVRSDYWYQEPVSITAMSLLGVLLICVCIILGFWWCKSQERHKQHLQRQNSIRASIRSASNRSLDRDAFFSDYKHRIERALADTPTSTPPRLPVHPSKHNGSTDSVAKQYTYDLDDSRSYDDTVHEVRNPALDYSSDIEEKYPTTVSEARKGATDLQHPTFDLTYENRGYMDRSVGGYDDSLDASRDWSSGTDSTLDMKRSLETPQVVPMDPADNTFKRPEPYPPSHYANTDNYYRRQPLETAM</sequence>
<accession>A0ACB8E3U9</accession>
<evidence type="ECO:0000313" key="2">
    <source>
        <dbReference type="Proteomes" id="UP000821865"/>
    </source>
</evidence>
<protein>
    <submittedName>
        <fullName evidence="1">Uncharacterized protein</fullName>
    </submittedName>
</protein>
<evidence type="ECO:0000313" key="1">
    <source>
        <dbReference type="EMBL" id="KAH7981185.1"/>
    </source>
</evidence>
<comment type="caution">
    <text evidence="1">The sequence shown here is derived from an EMBL/GenBank/DDBJ whole genome shotgun (WGS) entry which is preliminary data.</text>
</comment>
<keyword evidence="2" id="KW-1185">Reference proteome</keyword>
<gene>
    <name evidence="1" type="ORF">HPB49_022243</name>
</gene>
<name>A0ACB8E3U9_DERSI</name>
<organism evidence="1 2">
    <name type="scientific">Dermacentor silvarum</name>
    <name type="common">Tick</name>
    <dbReference type="NCBI Taxonomy" id="543639"/>
    <lineage>
        <taxon>Eukaryota</taxon>
        <taxon>Metazoa</taxon>
        <taxon>Ecdysozoa</taxon>
        <taxon>Arthropoda</taxon>
        <taxon>Chelicerata</taxon>
        <taxon>Arachnida</taxon>
        <taxon>Acari</taxon>
        <taxon>Parasitiformes</taxon>
        <taxon>Ixodida</taxon>
        <taxon>Ixodoidea</taxon>
        <taxon>Ixodidae</taxon>
        <taxon>Rhipicephalinae</taxon>
        <taxon>Dermacentor</taxon>
    </lineage>
</organism>
<dbReference type="EMBL" id="CM023470">
    <property type="protein sequence ID" value="KAH7981185.1"/>
    <property type="molecule type" value="Genomic_DNA"/>
</dbReference>
<proteinExistence type="predicted"/>